<dbReference type="Proteomes" id="UP000839726">
    <property type="component" value="Unassembled WGS sequence"/>
</dbReference>
<gene>
    <name evidence="1" type="ORF">DRY71_28755</name>
</gene>
<comment type="caution">
    <text evidence="1">The sequence shown here is derived from an EMBL/GenBank/DDBJ whole genome shotgun (WGS) entry which is preliminary data.</text>
</comment>
<dbReference type="EMBL" id="AAGUYM010000120">
    <property type="protein sequence ID" value="EBS2696620.1"/>
    <property type="molecule type" value="Genomic_DNA"/>
</dbReference>
<organism evidence="1">
    <name type="scientific">Salmonella newport</name>
    <dbReference type="NCBI Taxonomy" id="108619"/>
    <lineage>
        <taxon>Bacteria</taxon>
        <taxon>Pseudomonadati</taxon>
        <taxon>Pseudomonadota</taxon>
        <taxon>Gammaproteobacteria</taxon>
        <taxon>Enterobacterales</taxon>
        <taxon>Enterobacteriaceae</taxon>
        <taxon>Salmonella</taxon>
    </lineage>
</organism>
<accession>A0A5U9KZN3</accession>
<protein>
    <submittedName>
        <fullName evidence="1">Uncharacterized protein</fullName>
    </submittedName>
</protein>
<dbReference type="AlphaFoldDB" id="A0A5U9KZN3"/>
<evidence type="ECO:0000313" key="1">
    <source>
        <dbReference type="EMBL" id="EBS2696620.1"/>
    </source>
</evidence>
<reference evidence="1" key="1">
    <citation type="submission" date="2018-07" db="EMBL/GenBank/DDBJ databases">
        <authorList>
            <person name="Ashton P.M."/>
            <person name="Dallman T."/>
            <person name="Nair S."/>
            <person name="De Pinna E."/>
            <person name="Peters T."/>
            <person name="Grant K."/>
        </authorList>
    </citation>
    <scope>NUCLEOTIDE SEQUENCE [LARGE SCALE GENOMIC DNA]</scope>
    <source>
        <strain evidence="1">436933</strain>
    </source>
</reference>
<proteinExistence type="predicted"/>
<name>A0A5U9KZN3_SALNE</name>
<sequence>MCRFSQTDSSVWYLRVGEYRQYCRILRCLNDMFSGCVDDNERRAWQTAVSEALQKAQRTRCRRAKPEDKQRFEEACGRLRRIIQQ</sequence>